<reference evidence="2" key="1">
    <citation type="submission" date="2023-04" db="EMBL/GenBank/DDBJ databases">
        <authorList>
            <person name="Otstavnykh N."/>
            <person name="Seitkalieva A."/>
            <person name="Bystritskaya E."/>
        </authorList>
    </citation>
    <scope>NUCLEOTIDE SEQUENCE</scope>
    <source>
        <strain evidence="2">NRIC 0815</strain>
    </source>
</reference>
<name>A0AAP4X005_9GAMM</name>
<protein>
    <submittedName>
        <fullName evidence="3">Alternative ribosome rescue factor ArfA</fullName>
    </submittedName>
</protein>
<feature type="region of interest" description="Disordered" evidence="1">
    <location>
        <begin position="22"/>
        <end position="59"/>
    </location>
</feature>
<accession>A0AAP4X005</accession>
<reference evidence="2" key="4">
    <citation type="submission" date="2024-05" db="EMBL/GenBank/DDBJ databases">
        <title>Genome-based characterization of strain KMM 296 and proposal for reclassification of Cobetia litoralis and Cobetia pacifica, and emended description of the species Cobetia amphilecti and Cobetia marina.</title>
        <authorList>
            <person name="Balabanova L."/>
            <person name="Nedashkovskaya O."/>
        </authorList>
    </citation>
    <scope>NUCLEOTIDE SEQUENCE</scope>
    <source>
        <strain evidence="2">NRIC 0815</strain>
    </source>
</reference>
<gene>
    <name evidence="3" type="primary">arfA</name>
    <name evidence="3" type="ORF">Q4535_05275</name>
    <name evidence="2" type="ORF">QLT01_02045</name>
</gene>
<dbReference type="Pfam" id="PF03889">
    <property type="entry name" value="ArfA"/>
    <property type="match status" value="1"/>
</dbReference>
<dbReference type="RefSeq" id="WP_107335003.1">
    <property type="nucleotide sequence ID" value="NZ_JAHKQM010000018.1"/>
</dbReference>
<dbReference type="AlphaFoldDB" id="A0AAP4X005"/>
<organism evidence="3 4">
    <name type="scientific">Cobetia amphilecti</name>
    <dbReference type="NCBI Taxonomy" id="1055104"/>
    <lineage>
        <taxon>Bacteria</taxon>
        <taxon>Pseudomonadati</taxon>
        <taxon>Pseudomonadota</taxon>
        <taxon>Gammaproteobacteria</taxon>
        <taxon>Oceanospirillales</taxon>
        <taxon>Halomonadaceae</taxon>
        <taxon>Cobetia</taxon>
    </lineage>
</organism>
<dbReference type="GO" id="GO:0072344">
    <property type="term" value="P:rescue of stalled ribosome"/>
    <property type="evidence" value="ECO:0007669"/>
    <property type="project" value="InterPro"/>
</dbReference>
<evidence type="ECO:0000313" key="4">
    <source>
        <dbReference type="Proteomes" id="UP001170481"/>
    </source>
</evidence>
<evidence type="ECO:0000313" key="5">
    <source>
        <dbReference type="Proteomes" id="UP001229025"/>
    </source>
</evidence>
<evidence type="ECO:0000313" key="3">
    <source>
        <dbReference type="EMBL" id="MDO6671526.1"/>
    </source>
</evidence>
<dbReference type="Proteomes" id="UP001229025">
    <property type="component" value="Unassembled WGS sequence"/>
</dbReference>
<dbReference type="Proteomes" id="UP001170481">
    <property type="component" value="Unassembled WGS sequence"/>
</dbReference>
<reference evidence="5" key="3">
    <citation type="submission" date="2023-07" db="EMBL/GenBank/DDBJ databases">
        <title>Genome-based characterization of strain KMM 296 and proposal for reclassification of Cobetia litoralis and Cobetia pacifica, and emended description of the species Cobetia amphilecti and Cobetia marina.</title>
        <authorList>
            <person name="Balabanova L."/>
            <person name="Nedashkovskaya O."/>
        </authorList>
    </citation>
    <scope>NUCLEOTIDE SEQUENCE [LARGE SCALE GENOMIC DNA]</scope>
    <source>
        <strain evidence="5">NRIC 0815</strain>
    </source>
</reference>
<sequence length="59" mass="6476">MTHKRKVQDNALKAVLRTPMFKQRVVKARKGKGSYQRQGKSQGNRGGSEAPSVSVHNAA</sequence>
<dbReference type="InterPro" id="IPR005589">
    <property type="entry name" value="ArfA"/>
</dbReference>
<reference evidence="3" key="2">
    <citation type="submission" date="2023-07" db="EMBL/GenBank/DDBJ databases">
        <title>Genome content predicts the carbon catabolic preferences of heterotrophic bacteria.</title>
        <authorList>
            <person name="Gralka M."/>
        </authorList>
    </citation>
    <scope>NUCLEOTIDE SEQUENCE</scope>
    <source>
        <strain evidence="3">C2R13</strain>
    </source>
</reference>
<evidence type="ECO:0000313" key="2">
    <source>
        <dbReference type="EMBL" id="MDI5883135.1"/>
    </source>
</evidence>
<dbReference type="EMBL" id="JASCSA010000001">
    <property type="protein sequence ID" value="MDI5883135.1"/>
    <property type="molecule type" value="Genomic_DNA"/>
</dbReference>
<keyword evidence="5" id="KW-1185">Reference proteome</keyword>
<comment type="caution">
    <text evidence="3">The sequence shown here is derived from an EMBL/GenBank/DDBJ whole genome shotgun (WGS) entry which is preliminary data.</text>
</comment>
<proteinExistence type="predicted"/>
<dbReference type="EMBL" id="JAUORK010000004">
    <property type="protein sequence ID" value="MDO6671526.1"/>
    <property type="molecule type" value="Genomic_DNA"/>
</dbReference>
<evidence type="ECO:0000256" key="1">
    <source>
        <dbReference type="SAM" id="MobiDB-lite"/>
    </source>
</evidence>